<name>F8NED0_SERL9</name>
<feature type="compositionally biased region" description="Polar residues" evidence="1">
    <location>
        <begin position="213"/>
        <end position="231"/>
    </location>
</feature>
<evidence type="ECO:0000256" key="1">
    <source>
        <dbReference type="SAM" id="MobiDB-lite"/>
    </source>
</evidence>
<sequence>MSTSNSTGFPITTYSIPGDTNLLADEQVSFARGQRHDQADITDTIELMSAKDAYTYLFYETKKRCPHAYHALSSMHTFLAIDLIADELLKAIDSIHSLESEHSRLNSQDLSICRALRMEKLVLEFLERRLRMSSSNGQMDSAKEYLESGGRTLLNEARTRIERDSCTSTPPPGLSLRSLSHPDQTSVTPERTYHIITHRPTPIPSEEKYIPTVPTSPILQELSHSNPRSIGSNPKPLSPPSSPPRPVPNAQTRRLMNRRGAQRSQQEVILQIPAARTPSKRQSCMSKGQKDSPPGAMHRPETGSPSNPINIDDDTAMIDQLYAGTYDLGNDDPTTPQSDTSSNTRRRYHEGVRNNAPYCQNCGWSDHRTYYCKAYYCPDCDHRAPGHSFNWCPIRREDEDRILMEGLHGDVSYDDSYNMDGEGTKFR</sequence>
<proteinExistence type="predicted"/>
<feature type="compositionally biased region" description="Pro residues" evidence="1">
    <location>
        <begin position="236"/>
        <end position="247"/>
    </location>
</feature>
<dbReference type="RefSeq" id="XP_007312448.1">
    <property type="nucleotide sequence ID" value="XM_007312386.1"/>
</dbReference>
<dbReference type="EMBL" id="GL945428">
    <property type="protein sequence ID" value="EGO30564.1"/>
    <property type="molecule type" value="Genomic_DNA"/>
</dbReference>
<protein>
    <submittedName>
        <fullName evidence="2">Uncharacterized protein</fullName>
    </submittedName>
</protein>
<feature type="region of interest" description="Disordered" evidence="1">
    <location>
        <begin position="325"/>
        <end position="346"/>
    </location>
</feature>
<accession>F8NED0</accession>
<dbReference type="HOGENOM" id="CLU_060170_0_0_1"/>
<organism>
    <name type="scientific">Serpula lacrymans var. lacrymans (strain S7.9)</name>
    <name type="common">Dry rot fungus</name>
    <dbReference type="NCBI Taxonomy" id="578457"/>
    <lineage>
        <taxon>Eukaryota</taxon>
        <taxon>Fungi</taxon>
        <taxon>Dikarya</taxon>
        <taxon>Basidiomycota</taxon>
        <taxon>Agaricomycotina</taxon>
        <taxon>Agaricomycetes</taxon>
        <taxon>Agaricomycetidae</taxon>
        <taxon>Boletales</taxon>
        <taxon>Coniophorineae</taxon>
        <taxon>Serpulaceae</taxon>
        <taxon>Serpula</taxon>
    </lineage>
</organism>
<dbReference type="Proteomes" id="UP000008064">
    <property type="component" value="Unassembled WGS sequence"/>
</dbReference>
<feature type="compositionally biased region" description="Polar residues" evidence="1">
    <location>
        <begin position="177"/>
        <end position="189"/>
    </location>
</feature>
<dbReference type="KEGG" id="sla:SERLADRAFT_432136"/>
<reference evidence="2" key="1">
    <citation type="submission" date="2011-04" db="EMBL/GenBank/DDBJ databases">
        <title>Evolution of plant cell wall degrading machinery underlies the functional diversity of forest fungi.</title>
        <authorList>
            <consortium name="US DOE Joint Genome Institute (JGI-PGF)"/>
            <person name="Eastwood D.C."/>
            <person name="Floudas D."/>
            <person name="Binder M."/>
            <person name="Majcherczyk A."/>
            <person name="Schneider P."/>
            <person name="Aerts A."/>
            <person name="Asiegbu F.O."/>
            <person name="Baker S.E."/>
            <person name="Barry K."/>
            <person name="Bendiksby M."/>
            <person name="Blumentritt M."/>
            <person name="Coutinho P.M."/>
            <person name="Cullen D."/>
            <person name="Cullen D."/>
            <person name="Gathman A."/>
            <person name="Goodell B."/>
            <person name="Henrissat B."/>
            <person name="Ihrmark K."/>
            <person name="Kauserud H."/>
            <person name="Kohler A."/>
            <person name="LaButti K."/>
            <person name="Lapidus A."/>
            <person name="Lavin J.L."/>
            <person name="Lee Y.-H."/>
            <person name="Lindquist E."/>
            <person name="Lilly W."/>
            <person name="Lucas S."/>
            <person name="Morin E."/>
            <person name="Murat C."/>
            <person name="Oguiza J.A."/>
            <person name="Park J."/>
            <person name="Pisabarro A.G."/>
            <person name="Riley R."/>
            <person name="Rosling A."/>
            <person name="Salamov A."/>
            <person name="Schmidt O."/>
            <person name="Schmutz J."/>
            <person name="Skrede I."/>
            <person name="Stenlid J."/>
            <person name="Wiebenga A."/>
            <person name="Xie X."/>
            <person name="Kues U."/>
            <person name="Hibbett D.S."/>
            <person name="Hoffmeister D."/>
            <person name="Hogberg N."/>
            <person name="Martin F."/>
            <person name="Grigoriev I.V."/>
            <person name="Watkinson S.C."/>
        </authorList>
    </citation>
    <scope>NUCLEOTIDE SEQUENCE</scope>
    <source>
        <strain evidence="2">S7.9</strain>
    </source>
</reference>
<feature type="compositionally biased region" description="Polar residues" evidence="1">
    <location>
        <begin position="332"/>
        <end position="343"/>
    </location>
</feature>
<dbReference type="GeneID" id="18813925"/>
<evidence type="ECO:0000313" key="2">
    <source>
        <dbReference type="EMBL" id="EGO30564.1"/>
    </source>
</evidence>
<dbReference type="AlphaFoldDB" id="F8NED0"/>
<gene>
    <name evidence="2" type="ORF">SERLADRAFT_432136</name>
</gene>
<feature type="region of interest" description="Disordered" evidence="1">
    <location>
        <begin position="160"/>
        <end position="311"/>
    </location>
</feature>